<evidence type="ECO:0000256" key="3">
    <source>
        <dbReference type="PROSITE-ProRule" id="PRU00339"/>
    </source>
</evidence>
<dbReference type="AlphaFoldDB" id="A0AAD8HMV8"/>
<feature type="repeat" description="TPR" evidence="3">
    <location>
        <begin position="113"/>
        <end position="146"/>
    </location>
</feature>
<comment type="caution">
    <text evidence="6">The sequence shown here is derived from an EMBL/GenBank/DDBJ whole genome shotgun (WGS) entry which is preliminary data.</text>
</comment>
<feature type="domain" description="PB1" evidence="5">
    <location>
        <begin position="253"/>
        <end position="332"/>
    </location>
</feature>
<dbReference type="CDD" id="cd05992">
    <property type="entry name" value="PB1"/>
    <property type="match status" value="1"/>
</dbReference>
<dbReference type="Pfam" id="PF00564">
    <property type="entry name" value="PB1"/>
    <property type="match status" value="1"/>
</dbReference>
<gene>
    <name evidence="6" type="ORF">POM88_036284</name>
</gene>
<organism evidence="6 7">
    <name type="scientific">Heracleum sosnowskyi</name>
    <dbReference type="NCBI Taxonomy" id="360622"/>
    <lineage>
        <taxon>Eukaryota</taxon>
        <taxon>Viridiplantae</taxon>
        <taxon>Streptophyta</taxon>
        <taxon>Embryophyta</taxon>
        <taxon>Tracheophyta</taxon>
        <taxon>Spermatophyta</taxon>
        <taxon>Magnoliopsida</taxon>
        <taxon>eudicotyledons</taxon>
        <taxon>Gunneridae</taxon>
        <taxon>Pentapetalae</taxon>
        <taxon>asterids</taxon>
        <taxon>campanulids</taxon>
        <taxon>Apiales</taxon>
        <taxon>Apiaceae</taxon>
        <taxon>Apioideae</taxon>
        <taxon>apioid superclade</taxon>
        <taxon>Tordylieae</taxon>
        <taxon>Tordyliinae</taxon>
        <taxon>Heracleum</taxon>
    </lineage>
</organism>
<reference evidence="6" key="1">
    <citation type="submission" date="2023-02" db="EMBL/GenBank/DDBJ databases">
        <title>Genome of toxic invasive species Heracleum sosnowskyi carries increased number of genes despite the absence of recent whole-genome duplications.</title>
        <authorList>
            <person name="Schelkunov M."/>
            <person name="Shtratnikova V."/>
            <person name="Makarenko M."/>
            <person name="Klepikova A."/>
            <person name="Omelchenko D."/>
            <person name="Novikova G."/>
            <person name="Obukhova E."/>
            <person name="Bogdanov V."/>
            <person name="Penin A."/>
            <person name="Logacheva M."/>
        </authorList>
    </citation>
    <scope>NUCLEOTIDE SEQUENCE</scope>
    <source>
        <strain evidence="6">Hsosn_3</strain>
        <tissue evidence="6">Leaf</tissue>
    </source>
</reference>
<keyword evidence="7" id="KW-1185">Reference proteome</keyword>
<keyword evidence="1" id="KW-0677">Repeat</keyword>
<dbReference type="InterPro" id="IPR011990">
    <property type="entry name" value="TPR-like_helical_dom_sf"/>
</dbReference>
<dbReference type="PANTHER" id="PTHR46183">
    <property type="entry name" value="PROTEIN CLMP1"/>
    <property type="match status" value="1"/>
</dbReference>
<evidence type="ECO:0000313" key="7">
    <source>
        <dbReference type="Proteomes" id="UP001237642"/>
    </source>
</evidence>
<dbReference type="PANTHER" id="PTHR46183:SF4">
    <property type="entry name" value="PROTEIN PHOX4"/>
    <property type="match status" value="1"/>
</dbReference>
<feature type="repeat" description="TPR" evidence="3">
    <location>
        <begin position="39"/>
        <end position="72"/>
    </location>
</feature>
<dbReference type="Proteomes" id="UP001237642">
    <property type="component" value="Unassembled WGS sequence"/>
</dbReference>
<dbReference type="Gene3D" id="3.10.20.90">
    <property type="entry name" value="Phosphatidylinositol 3-kinase Catalytic Subunit, Chain A, domain 1"/>
    <property type="match status" value="1"/>
</dbReference>
<feature type="compositionally biased region" description="Basic residues" evidence="4">
    <location>
        <begin position="190"/>
        <end position="205"/>
    </location>
</feature>
<dbReference type="InterPro" id="IPR053793">
    <property type="entry name" value="PB1-like"/>
</dbReference>
<evidence type="ECO:0000259" key="5">
    <source>
        <dbReference type="PROSITE" id="PS51745"/>
    </source>
</evidence>
<feature type="region of interest" description="Disordered" evidence="4">
    <location>
        <begin position="184"/>
        <end position="221"/>
    </location>
</feature>
<dbReference type="InterPro" id="IPR019734">
    <property type="entry name" value="TPR_rpt"/>
</dbReference>
<feature type="compositionally biased region" description="Basic and acidic residues" evidence="4">
    <location>
        <begin position="206"/>
        <end position="221"/>
    </location>
</feature>
<dbReference type="Gene3D" id="1.25.40.10">
    <property type="entry name" value="Tetratricopeptide repeat domain"/>
    <property type="match status" value="1"/>
</dbReference>
<dbReference type="InterPro" id="IPR000270">
    <property type="entry name" value="PB1_dom"/>
</dbReference>
<evidence type="ECO:0000313" key="6">
    <source>
        <dbReference type="EMBL" id="KAK1370192.1"/>
    </source>
</evidence>
<dbReference type="InterPro" id="IPR044517">
    <property type="entry name" value="PHOX1-4"/>
</dbReference>
<dbReference type="EMBL" id="JAUIZM010000008">
    <property type="protein sequence ID" value="KAK1370192.1"/>
    <property type="molecule type" value="Genomic_DNA"/>
</dbReference>
<keyword evidence="2 3" id="KW-0802">TPR repeat</keyword>
<dbReference type="SUPFAM" id="SSF54277">
    <property type="entry name" value="CAD &amp; PB1 domains"/>
    <property type="match status" value="1"/>
</dbReference>
<evidence type="ECO:0000256" key="1">
    <source>
        <dbReference type="ARBA" id="ARBA00022737"/>
    </source>
</evidence>
<reference evidence="6" key="2">
    <citation type="submission" date="2023-05" db="EMBL/GenBank/DDBJ databases">
        <authorList>
            <person name="Schelkunov M.I."/>
        </authorList>
    </citation>
    <scope>NUCLEOTIDE SEQUENCE</scope>
    <source>
        <strain evidence="6">Hsosn_3</strain>
        <tissue evidence="6">Leaf</tissue>
    </source>
</reference>
<sequence>MGKPIGKKKILEGNVKHNKVSDRNSKLFDEDTAVFINLSQEYKEEGNMLFQKHDYEGAILKYEKALNLLPKNHIDIAYLRSNMAGCFMQMGLVEYPRAINECNLALEVAPKYSKALLRRAKCYEGLDRLDLALRDVNYVLSLEPNNLLALEIMDKLKKSLEQKGLSIEDKEMVSPPEYVEPNVNRIWKENRKKKGRQQNRKQQKNRTKENEGKIKNKDVKVDEKKDEEIERKMAEVKVVVEKKISTTEDKIVTKPVKLVYGEDIRFTQLPVECGIRLVRDIVQDRFPYMKGVLIKYKDPEGDLITITTTDELRLAEASSGPLGSLRLYIVEVSPEKEPGYERMDNIVEEENVNSKPKNVAGNGGVGKARDMEDVPSCVEDWIFQFARLFKNHVGFDSDSYLDLHELGMKLYSEAMEETVTNEDAQGLFEMAADKFQEMAALSLFNCGNVHMNMARKRVFFGDDSSSDTIMTQVKIAYEWAKKEYKMAGMKYEGAIQIKSDFYEGLLALGLQQFEQAKLSWYYAIGNKIDLKTWPSIEVLDLYNKAEDSLDRGMQMWEELEEQRLNGLYKGDKYKVDLNKMGLDGLNKEVSADEAAEQAANMGSQIHLLWGTVLYERSIVEFKLDLPTWEECLEVAVEKFELSGASQTDIAVMIKNHISNGEALEGFGFKIDEIIQAWNEMYDAKRWQTGVPSFRLEPMFRRRWNEHQYFPLFLQSCVSVETGMYDCCVSTAVCFWTKYTGHCGALFVTCVIVGAVSLCVVDQRFEIDLKCLERDHFFSLLDIDSATDGNQSNVVKVPDGDKLLWGWSDESFETGNLTIVWSYKLLW</sequence>
<dbReference type="SUPFAM" id="SSF48452">
    <property type="entry name" value="TPR-like"/>
    <property type="match status" value="1"/>
</dbReference>
<protein>
    <submittedName>
        <fullName evidence="6">PB1 domain-containing protein</fullName>
    </submittedName>
</protein>
<evidence type="ECO:0000256" key="2">
    <source>
        <dbReference type="ARBA" id="ARBA00022803"/>
    </source>
</evidence>
<proteinExistence type="predicted"/>
<dbReference type="SMART" id="SM00028">
    <property type="entry name" value="TPR"/>
    <property type="match status" value="3"/>
</dbReference>
<dbReference type="PROSITE" id="PS50005">
    <property type="entry name" value="TPR"/>
    <property type="match status" value="2"/>
</dbReference>
<dbReference type="SMART" id="SM00666">
    <property type="entry name" value="PB1"/>
    <property type="match status" value="1"/>
</dbReference>
<evidence type="ECO:0000256" key="4">
    <source>
        <dbReference type="SAM" id="MobiDB-lite"/>
    </source>
</evidence>
<name>A0AAD8HMV8_9APIA</name>
<dbReference type="PROSITE" id="PS51745">
    <property type="entry name" value="PB1"/>
    <property type="match status" value="1"/>
</dbReference>
<accession>A0AAD8HMV8</accession>